<evidence type="ECO:0000256" key="4">
    <source>
        <dbReference type="ARBA" id="ARBA00022729"/>
    </source>
</evidence>
<dbReference type="Pfam" id="PF00884">
    <property type="entry name" value="Sulfatase"/>
    <property type="match status" value="1"/>
</dbReference>
<organism evidence="8 9">
    <name type="scientific">Triparma retinervis</name>
    <dbReference type="NCBI Taxonomy" id="2557542"/>
    <lineage>
        <taxon>Eukaryota</taxon>
        <taxon>Sar</taxon>
        <taxon>Stramenopiles</taxon>
        <taxon>Ochrophyta</taxon>
        <taxon>Bolidophyceae</taxon>
        <taxon>Parmales</taxon>
        <taxon>Triparmaceae</taxon>
        <taxon>Triparma</taxon>
    </lineage>
</organism>
<dbReference type="InterPro" id="IPR017850">
    <property type="entry name" value="Alkaline_phosphatase_core_sf"/>
</dbReference>
<dbReference type="InterPro" id="IPR035874">
    <property type="entry name" value="IDS"/>
</dbReference>
<evidence type="ECO:0000256" key="5">
    <source>
        <dbReference type="ARBA" id="ARBA00022801"/>
    </source>
</evidence>
<evidence type="ECO:0000313" key="8">
    <source>
        <dbReference type="EMBL" id="GMH69682.1"/>
    </source>
</evidence>
<evidence type="ECO:0000256" key="6">
    <source>
        <dbReference type="ARBA" id="ARBA00022837"/>
    </source>
</evidence>
<evidence type="ECO:0000256" key="3">
    <source>
        <dbReference type="ARBA" id="ARBA00022723"/>
    </source>
</evidence>
<protein>
    <recommendedName>
        <fullName evidence="7">Sulfatase N-terminal domain-containing protein</fullName>
    </recommendedName>
</protein>
<evidence type="ECO:0000256" key="2">
    <source>
        <dbReference type="ARBA" id="ARBA00008779"/>
    </source>
</evidence>
<evidence type="ECO:0000259" key="7">
    <source>
        <dbReference type="Pfam" id="PF00884"/>
    </source>
</evidence>
<dbReference type="PANTHER" id="PTHR45953">
    <property type="entry name" value="IDURONATE 2-SULFATASE"/>
    <property type="match status" value="1"/>
</dbReference>
<keyword evidence="6" id="KW-0106">Calcium</keyword>
<dbReference type="OrthoDB" id="96314at2759"/>
<dbReference type="GO" id="GO:0046872">
    <property type="term" value="F:metal ion binding"/>
    <property type="evidence" value="ECO:0007669"/>
    <property type="project" value="UniProtKB-KW"/>
</dbReference>
<comment type="similarity">
    <text evidence="2">Belongs to the sulfatase family.</text>
</comment>
<dbReference type="CDD" id="cd16030">
    <property type="entry name" value="iduronate-2-sulfatase"/>
    <property type="match status" value="1"/>
</dbReference>
<accession>A0A9W7AHV1</accession>
<dbReference type="InterPro" id="IPR036770">
    <property type="entry name" value="Ankyrin_rpt-contain_sf"/>
</dbReference>
<evidence type="ECO:0000256" key="1">
    <source>
        <dbReference type="ARBA" id="ARBA00001913"/>
    </source>
</evidence>
<keyword evidence="5" id="KW-0378">Hydrolase</keyword>
<dbReference type="EMBL" id="BRXZ01001377">
    <property type="protein sequence ID" value="GMH69682.1"/>
    <property type="molecule type" value="Genomic_DNA"/>
</dbReference>
<gene>
    <name evidence="8" type="ORF">TrRE_jg210</name>
</gene>
<evidence type="ECO:0000313" key="9">
    <source>
        <dbReference type="Proteomes" id="UP001165082"/>
    </source>
</evidence>
<keyword evidence="4" id="KW-0732">Signal</keyword>
<keyword evidence="3" id="KW-0479">Metal-binding</keyword>
<dbReference type="Gene3D" id="3.40.720.10">
    <property type="entry name" value="Alkaline Phosphatase, subunit A"/>
    <property type="match status" value="1"/>
</dbReference>
<dbReference type="Proteomes" id="UP001165082">
    <property type="component" value="Unassembled WGS sequence"/>
</dbReference>
<sequence>MSMEEAEEASNIQGFDFVLHNLCINKDWGEVRACVKIFEATAKVPKNGDLPIHLALTKGCPQNVAEALLRAFPDAVTAPSSQNQYPLLLAMGLENASVLYGVDFLRSLINPESAKGFNRLGETALMSSISNKLPVSIVQALLTANPDAVKEPDEMDDLPLHVAVDAGEEDVIKLVYEAFPGAAAIENGSCELVQGFWTTRNIVHIQIDDLRTEIGAYNPNHPIKTPNIDKLAKRGVVYDRAYAQQALCNPSRASYMTGRYPDTTQIWNLIDNWRYMGNKNSQLWTSLPGMFLAAGFKALGSGKTYHDTVQNGWKNAIFEYDSFRSWSKESLPYRNPGWTQGVDFLGCPETRWGGNVTTAWCERELGDMSDVLTIDHAIDLLTNAAAPGGTSETPFYLAVGLHKPHMPWIAKPEHFALYDVDDIEVAKQKTLNGTDIPEIAFRDCDSPSPYEPLEDSDAKIARRAYYAAVTGMDEQVGRFLDALEASGVADDTAIILHSDHGWQLGERGMWAKNTNWEAAVRVPLIISVPWIPSSFNTRSSELVELVDLMPTFAELAGISLPDAIGDKLNPPEGTSIVSSLSGVNVKGAAYSQYPRKPKDMSQPWKSNGIGHDESDTFLFMGYSVRVDGWRYTEWYPWDQDKLVARFDEPVYARELYDWRGVVSEFTDYDLVENSNVAEHEENVDITAQLHELLLKKFDASS</sequence>
<dbReference type="AlphaFoldDB" id="A0A9W7AHV1"/>
<comment type="caution">
    <text evidence="8">The sequence shown here is derived from an EMBL/GenBank/DDBJ whole genome shotgun (WGS) entry which is preliminary data.</text>
</comment>
<keyword evidence="9" id="KW-1185">Reference proteome</keyword>
<dbReference type="GO" id="GO:0005737">
    <property type="term" value="C:cytoplasm"/>
    <property type="evidence" value="ECO:0007669"/>
    <property type="project" value="TreeGrafter"/>
</dbReference>
<dbReference type="InterPro" id="IPR000917">
    <property type="entry name" value="Sulfatase_N"/>
</dbReference>
<reference evidence="8" key="1">
    <citation type="submission" date="2022-07" db="EMBL/GenBank/DDBJ databases">
        <title>Genome analysis of Parmales, a sister group of diatoms, reveals the evolutionary specialization of diatoms from phago-mixotrophs to photoautotrophs.</title>
        <authorList>
            <person name="Ban H."/>
            <person name="Sato S."/>
            <person name="Yoshikawa S."/>
            <person name="Kazumasa Y."/>
            <person name="Nakamura Y."/>
            <person name="Ichinomiya M."/>
            <person name="Saitoh K."/>
            <person name="Sato N."/>
            <person name="Blanc-Mathieu R."/>
            <person name="Endo H."/>
            <person name="Kuwata A."/>
            <person name="Ogata H."/>
        </authorList>
    </citation>
    <scope>NUCLEOTIDE SEQUENCE</scope>
</reference>
<dbReference type="PANTHER" id="PTHR45953:SF1">
    <property type="entry name" value="IDURONATE 2-SULFATASE"/>
    <property type="match status" value="1"/>
</dbReference>
<dbReference type="GO" id="GO:0004423">
    <property type="term" value="F:iduronate-2-sulfatase activity"/>
    <property type="evidence" value="ECO:0007669"/>
    <property type="project" value="InterPro"/>
</dbReference>
<dbReference type="SUPFAM" id="SSF48403">
    <property type="entry name" value="Ankyrin repeat"/>
    <property type="match status" value="1"/>
</dbReference>
<feature type="domain" description="Sulfatase N-terminal" evidence="7">
    <location>
        <begin position="200"/>
        <end position="558"/>
    </location>
</feature>
<dbReference type="Gene3D" id="1.25.40.20">
    <property type="entry name" value="Ankyrin repeat-containing domain"/>
    <property type="match status" value="1"/>
</dbReference>
<name>A0A9W7AHV1_9STRA</name>
<dbReference type="SUPFAM" id="SSF53649">
    <property type="entry name" value="Alkaline phosphatase-like"/>
    <property type="match status" value="1"/>
</dbReference>
<comment type="cofactor">
    <cofactor evidence="1">
        <name>Ca(2+)</name>
        <dbReference type="ChEBI" id="CHEBI:29108"/>
    </cofactor>
</comment>
<proteinExistence type="inferred from homology"/>